<evidence type="ECO:0000313" key="3">
    <source>
        <dbReference type="EMBL" id="CAL5131500.1"/>
    </source>
</evidence>
<organism evidence="3 4">
    <name type="scientific">Calicophoron daubneyi</name>
    <name type="common">Rumen fluke</name>
    <name type="synonym">Paramphistomum daubneyi</name>
    <dbReference type="NCBI Taxonomy" id="300641"/>
    <lineage>
        <taxon>Eukaryota</taxon>
        <taxon>Metazoa</taxon>
        <taxon>Spiralia</taxon>
        <taxon>Lophotrochozoa</taxon>
        <taxon>Platyhelminthes</taxon>
        <taxon>Trematoda</taxon>
        <taxon>Digenea</taxon>
        <taxon>Plagiorchiida</taxon>
        <taxon>Pronocephalata</taxon>
        <taxon>Paramphistomoidea</taxon>
        <taxon>Paramphistomidae</taxon>
        <taxon>Calicophoron</taxon>
    </lineage>
</organism>
<dbReference type="FunFam" id="3.30.420.10:FF:000032">
    <property type="entry name" value="Retrovirus-related Pol polyprotein from transposon 297-like Protein"/>
    <property type="match status" value="1"/>
</dbReference>
<evidence type="ECO:0000313" key="4">
    <source>
        <dbReference type="Proteomes" id="UP001497525"/>
    </source>
</evidence>
<dbReference type="PROSITE" id="PS50994">
    <property type="entry name" value="INTEGRASE"/>
    <property type="match status" value="1"/>
</dbReference>
<proteinExistence type="predicted"/>
<dbReference type="GO" id="GO:0003676">
    <property type="term" value="F:nucleic acid binding"/>
    <property type="evidence" value="ECO:0007669"/>
    <property type="project" value="InterPro"/>
</dbReference>
<comment type="caution">
    <text evidence="3">The sequence shown here is derived from an EMBL/GenBank/DDBJ whole genome shotgun (WGS) entry which is preliminary data.</text>
</comment>
<feature type="region of interest" description="Disordered" evidence="1">
    <location>
        <begin position="247"/>
        <end position="308"/>
    </location>
</feature>
<name>A0AAV2T465_CALDB</name>
<evidence type="ECO:0000259" key="2">
    <source>
        <dbReference type="PROSITE" id="PS50994"/>
    </source>
</evidence>
<dbReference type="InterPro" id="IPR036397">
    <property type="entry name" value="RNaseH_sf"/>
</dbReference>
<feature type="domain" description="Integrase catalytic" evidence="2">
    <location>
        <begin position="1"/>
        <end position="158"/>
    </location>
</feature>
<dbReference type="PANTHER" id="PTHR38681">
    <property type="entry name" value="RETROVIRUS-RELATED POL POLYPROTEIN FROM TRANSPOSON 412-LIKE PROTEIN-RELATED"/>
    <property type="match status" value="1"/>
</dbReference>
<evidence type="ECO:0000256" key="1">
    <source>
        <dbReference type="SAM" id="MobiDB-lite"/>
    </source>
</evidence>
<dbReference type="GO" id="GO:0015074">
    <property type="term" value="P:DNA integration"/>
    <property type="evidence" value="ECO:0007669"/>
    <property type="project" value="InterPro"/>
</dbReference>
<dbReference type="Pfam" id="PF00665">
    <property type="entry name" value="rve"/>
    <property type="match status" value="1"/>
</dbReference>
<dbReference type="PANTHER" id="PTHR38681:SF1">
    <property type="entry name" value="RETROVIRUS-RELATED POL POLYPROTEIN FROM TRANSPOSON 412-LIKE PROTEIN"/>
    <property type="match status" value="1"/>
</dbReference>
<dbReference type="AlphaFoldDB" id="A0AAV2T465"/>
<dbReference type="Proteomes" id="UP001497525">
    <property type="component" value="Unassembled WGS sequence"/>
</dbReference>
<feature type="compositionally biased region" description="Polar residues" evidence="1">
    <location>
        <begin position="260"/>
        <end position="269"/>
    </location>
</feature>
<reference evidence="3" key="1">
    <citation type="submission" date="2024-06" db="EMBL/GenBank/DDBJ databases">
        <authorList>
            <person name="Liu X."/>
            <person name="Lenzi L."/>
            <person name="Haldenby T S."/>
            <person name="Uol C."/>
        </authorList>
    </citation>
    <scope>NUCLEOTIDE SEQUENCE</scope>
</reference>
<protein>
    <recommendedName>
        <fullName evidence="2">Integrase catalytic domain-containing protein</fullName>
    </recommendedName>
</protein>
<sequence>MDLVGPLPPSRVNIYLLTVIDRFTRWPEAIPIQDCSAETVIRHFMDRWVSVFGCPSTITTDRGSPFESAQFEAMCTFLGCQRNRTTAYHPCANGMIERFHRQLKASLRASSDPSWSENVPLALLGVRNTLKMDLRCTPSELVFGTTLRLPGQLVVPPPESAIRQTEFASSLAQRMRQLRPQPPREASNQKVHLPPQLSTWTLFLRNDAVRRPLQAPYTGSFKVLRRTPKHYTIDKDGSRETVSVDRLNPAFLDEEPARQAPSNSSTGTVTEPIAHAEQPHPSPSPTPVQQYSRQGRAVRKPSRWSEYV</sequence>
<dbReference type="Gene3D" id="3.30.420.10">
    <property type="entry name" value="Ribonuclease H-like superfamily/Ribonuclease H"/>
    <property type="match status" value="1"/>
</dbReference>
<dbReference type="InterPro" id="IPR012337">
    <property type="entry name" value="RNaseH-like_sf"/>
</dbReference>
<dbReference type="SUPFAM" id="SSF53098">
    <property type="entry name" value="Ribonuclease H-like"/>
    <property type="match status" value="1"/>
</dbReference>
<gene>
    <name evidence="3" type="ORF">CDAUBV1_LOCUS3921</name>
</gene>
<dbReference type="EMBL" id="CAXLJL010000098">
    <property type="protein sequence ID" value="CAL5131500.1"/>
    <property type="molecule type" value="Genomic_DNA"/>
</dbReference>
<dbReference type="InterPro" id="IPR001584">
    <property type="entry name" value="Integrase_cat-core"/>
</dbReference>
<accession>A0AAV2T465</accession>